<dbReference type="InterPro" id="IPR058548">
    <property type="entry name" value="MlaB-like_STAS"/>
</dbReference>
<proteinExistence type="predicted"/>
<reference evidence="2" key="1">
    <citation type="submission" date="2018-05" db="EMBL/GenBank/DDBJ databases">
        <authorList>
            <person name="Lanie J.A."/>
            <person name="Ng W.-L."/>
            <person name="Kazmierczak K.M."/>
            <person name="Andrzejewski T.M."/>
            <person name="Davidsen T.M."/>
            <person name="Wayne K.J."/>
            <person name="Tettelin H."/>
            <person name="Glass J.I."/>
            <person name="Rusch D."/>
            <person name="Podicherti R."/>
            <person name="Tsui H.-C.T."/>
            <person name="Winkler M.E."/>
        </authorList>
    </citation>
    <scope>NUCLEOTIDE SEQUENCE</scope>
</reference>
<sequence length="99" mass="10778">MDIELESTGLKVKGNCVIQDLLPLQKTMLELIESERSSVELDLSAVEAIDTAGVQLLAVCRNNALEKGKTFRISSESEAVREALIITGLESMLEDSKKA</sequence>
<dbReference type="PANTHER" id="PTHR35849:SF2">
    <property type="entry name" value="BLR2341 PROTEIN"/>
    <property type="match status" value="1"/>
</dbReference>
<dbReference type="CDD" id="cd07043">
    <property type="entry name" value="STAS_anti-anti-sigma_factors"/>
    <property type="match status" value="1"/>
</dbReference>
<gene>
    <name evidence="2" type="ORF">METZ01_LOCUS1784</name>
</gene>
<dbReference type="InterPro" id="IPR052746">
    <property type="entry name" value="MlaB_ABC_Transporter"/>
</dbReference>
<organism evidence="2">
    <name type="scientific">marine metagenome</name>
    <dbReference type="NCBI Taxonomy" id="408172"/>
    <lineage>
        <taxon>unclassified sequences</taxon>
        <taxon>metagenomes</taxon>
        <taxon>ecological metagenomes</taxon>
    </lineage>
</organism>
<name>A0A381N2T9_9ZZZZ</name>
<evidence type="ECO:0000259" key="1">
    <source>
        <dbReference type="PROSITE" id="PS50801"/>
    </source>
</evidence>
<dbReference type="Pfam" id="PF13466">
    <property type="entry name" value="STAS_2"/>
    <property type="match status" value="1"/>
</dbReference>
<dbReference type="EMBL" id="UINC01000094">
    <property type="protein sequence ID" value="SUZ48930.1"/>
    <property type="molecule type" value="Genomic_DNA"/>
</dbReference>
<dbReference type="AlphaFoldDB" id="A0A381N2T9"/>
<dbReference type="SUPFAM" id="SSF52091">
    <property type="entry name" value="SpoIIaa-like"/>
    <property type="match status" value="1"/>
</dbReference>
<feature type="domain" description="STAS" evidence="1">
    <location>
        <begin position="24"/>
        <end position="99"/>
    </location>
</feature>
<dbReference type="PANTHER" id="PTHR35849">
    <property type="entry name" value="BLR2341 PROTEIN"/>
    <property type="match status" value="1"/>
</dbReference>
<protein>
    <recommendedName>
        <fullName evidence="1">STAS domain-containing protein</fullName>
    </recommendedName>
</protein>
<dbReference type="InterPro" id="IPR036513">
    <property type="entry name" value="STAS_dom_sf"/>
</dbReference>
<accession>A0A381N2T9</accession>
<evidence type="ECO:0000313" key="2">
    <source>
        <dbReference type="EMBL" id="SUZ48930.1"/>
    </source>
</evidence>
<dbReference type="InterPro" id="IPR002645">
    <property type="entry name" value="STAS_dom"/>
</dbReference>
<dbReference type="Gene3D" id="3.30.750.24">
    <property type="entry name" value="STAS domain"/>
    <property type="match status" value="1"/>
</dbReference>
<dbReference type="PROSITE" id="PS50801">
    <property type="entry name" value="STAS"/>
    <property type="match status" value="1"/>
</dbReference>